<gene>
    <name evidence="1" type="ORF">XENOCAPTIV_019753</name>
</gene>
<keyword evidence="2" id="KW-1185">Reference proteome</keyword>
<sequence>STRYVFSEIFPWSCIVVHDKVAITAPAPLTPVELPSKPWEKIAIDIMGPFDNAAWDWRYAIVLTDYYSKWPEVAFTSTVTTDVIIRFLVTVFSRE</sequence>
<evidence type="ECO:0000313" key="2">
    <source>
        <dbReference type="Proteomes" id="UP001434883"/>
    </source>
</evidence>
<dbReference type="EMBL" id="JAHRIN010042430">
    <property type="protein sequence ID" value="MEQ2205965.1"/>
    <property type="molecule type" value="Genomic_DNA"/>
</dbReference>
<protein>
    <recommendedName>
        <fullName evidence="3">Integrase catalytic domain-containing protein</fullName>
    </recommendedName>
</protein>
<accession>A0ABV0RCT5</accession>
<dbReference type="SUPFAM" id="SSF53098">
    <property type="entry name" value="Ribonuclease H-like"/>
    <property type="match status" value="1"/>
</dbReference>
<evidence type="ECO:0008006" key="3">
    <source>
        <dbReference type="Google" id="ProtNLM"/>
    </source>
</evidence>
<name>A0ABV0RCT5_9TELE</name>
<dbReference type="PANTHER" id="PTHR37984:SF15">
    <property type="entry name" value="INTEGRASE CATALYTIC DOMAIN-CONTAINING PROTEIN"/>
    <property type="match status" value="1"/>
</dbReference>
<evidence type="ECO:0000313" key="1">
    <source>
        <dbReference type="EMBL" id="MEQ2205965.1"/>
    </source>
</evidence>
<feature type="non-terminal residue" evidence="1">
    <location>
        <position position="95"/>
    </location>
</feature>
<feature type="non-terminal residue" evidence="1">
    <location>
        <position position="1"/>
    </location>
</feature>
<reference evidence="1 2" key="1">
    <citation type="submission" date="2021-06" db="EMBL/GenBank/DDBJ databases">
        <authorList>
            <person name="Palmer J.M."/>
        </authorList>
    </citation>
    <scope>NUCLEOTIDE SEQUENCE [LARGE SCALE GENOMIC DNA]</scope>
    <source>
        <strain evidence="1 2">XC_2019</strain>
        <tissue evidence="1">Muscle</tissue>
    </source>
</reference>
<dbReference type="InterPro" id="IPR012337">
    <property type="entry name" value="RNaseH-like_sf"/>
</dbReference>
<proteinExistence type="predicted"/>
<dbReference type="InterPro" id="IPR036397">
    <property type="entry name" value="RNaseH_sf"/>
</dbReference>
<dbReference type="InterPro" id="IPR050951">
    <property type="entry name" value="Retrovirus_Pol_polyprotein"/>
</dbReference>
<organism evidence="1 2">
    <name type="scientific">Xenoophorus captivus</name>
    <dbReference type="NCBI Taxonomy" id="1517983"/>
    <lineage>
        <taxon>Eukaryota</taxon>
        <taxon>Metazoa</taxon>
        <taxon>Chordata</taxon>
        <taxon>Craniata</taxon>
        <taxon>Vertebrata</taxon>
        <taxon>Euteleostomi</taxon>
        <taxon>Actinopterygii</taxon>
        <taxon>Neopterygii</taxon>
        <taxon>Teleostei</taxon>
        <taxon>Neoteleostei</taxon>
        <taxon>Acanthomorphata</taxon>
        <taxon>Ovalentaria</taxon>
        <taxon>Atherinomorphae</taxon>
        <taxon>Cyprinodontiformes</taxon>
        <taxon>Goodeidae</taxon>
        <taxon>Xenoophorus</taxon>
    </lineage>
</organism>
<dbReference type="Proteomes" id="UP001434883">
    <property type="component" value="Unassembled WGS sequence"/>
</dbReference>
<comment type="caution">
    <text evidence="1">The sequence shown here is derived from an EMBL/GenBank/DDBJ whole genome shotgun (WGS) entry which is preliminary data.</text>
</comment>
<dbReference type="PANTHER" id="PTHR37984">
    <property type="entry name" value="PROTEIN CBG26694"/>
    <property type="match status" value="1"/>
</dbReference>
<dbReference type="Gene3D" id="3.30.420.10">
    <property type="entry name" value="Ribonuclease H-like superfamily/Ribonuclease H"/>
    <property type="match status" value="1"/>
</dbReference>